<evidence type="ECO:0000313" key="5">
    <source>
        <dbReference type="Proteomes" id="UP001597218"/>
    </source>
</evidence>
<dbReference type="Proteomes" id="UP001597218">
    <property type="component" value="Unassembled WGS sequence"/>
</dbReference>
<evidence type="ECO:0000259" key="2">
    <source>
        <dbReference type="PROSITE" id="PS51109"/>
    </source>
</evidence>
<dbReference type="Gene3D" id="3.10.350.10">
    <property type="entry name" value="LysM domain"/>
    <property type="match status" value="1"/>
</dbReference>
<dbReference type="Pfam" id="PF07501">
    <property type="entry name" value="G5"/>
    <property type="match status" value="1"/>
</dbReference>
<dbReference type="Pfam" id="PF01476">
    <property type="entry name" value="LysM"/>
    <property type="match status" value="1"/>
</dbReference>
<dbReference type="Gene3D" id="2.70.70.10">
    <property type="entry name" value="Glucose Permease (Domain IIA)"/>
    <property type="match status" value="1"/>
</dbReference>
<dbReference type="InterPro" id="IPR050570">
    <property type="entry name" value="Cell_wall_metabolism_enzyme"/>
</dbReference>
<keyword evidence="1" id="KW-0732">Signal</keyword>
<protein>
    <submittedName>
        <fullName evidence="4">Peptidoglycan DD-metalloendopeptidase family protein</fullName>
    </submittedName>
</protein>
<name>A0ABW4SH79_9BACL</name>
<dbReference type="EMBL" id="JBHUGI010000025">
    <property type="protein sequence ID" value="MFD1928354.1"/>
    <property type="molecule type" value="Genomic_DNA"/>
</dbReference>
<dbReference type="InterPro" id="IPR011098">
    <property type="entry name" value="G5_dom"/>
</dbReference>
<gene>
    <name evidence="4" type="ORF">ACFSFY_09800</name>
</gene>
<dbReference type="PANTHER" id="PTHR21666">
    <property type="entry name" value="PEPTIDASE-RELATED"/>
    <property type="match status" value="1"/>
</dbReference>
<dbReference type="PROSITE" id="PS51782">
    <property type="entry name" value="LYSM"/>
    <property type="match status" value="1"/>
</dbReference>
<accession>A0ABW4SH79</accession>
<proteinExistence type="predicted"/>
<dbReference type="CDD" id="cd12797">
    <property type="entry name" value="M23_peptidase"/>
    <property type="match status" value="1"/>
</dbReference>
<evidence type="ECO:0000313" key="4">
    <source>
        <dbReference type="EMBL" id="MFD1928354.1"/>
    </source>
</evidence>
<dbReference type="PANTHER" id="PTHR21666:SF270">
    <property type="entry name" value="MUREIN HYDROLASE ACTIVATOR ENVC"/>
    <property type="match status" value="1"/>
</dbReference>
<dbReference type="SMART" id="SM01208">
    <property type="entry name" value="G5"/>
    <property type="match status" value="1"/>
</dbReference>
<feature type="domain" description="G5" evidence="2">
    <location>
        <begin position="276"/>
        <end position="357"/>
    </location>
</feature>
<dbReference type="InterPro" id="IPR036779">
    <property type="entry name" value="LysM_dom_sf"/>
</dbReference>
<comment type="caution">
    <text evidence="4">The sequence shown here is derived from an EMBL/GenBank/DDBJ whole genome shotgun (WGS) entry which is preliminary data.</text>
</comment>
<feature type="domain" description="LysM" evidence="3">
    <location>
        <begin position="225"/>
        <end position="270"/>
    </location>
</feature>
<evidence type="ECO:0000256" key="1">
    <source>
        <dbReference type="ARBA" id="ARBA00022729"/>
    </source>
</evidence>
<dbReference type="CDD" id="cd00118">
    <property type="entry name" value="LysM"/>
    <property type="match status" value="1"/>
</dbReference>
<dbReference type="RefSeq" id="WP_381537635.1">
    <property type="nucleotide sequence ID" value="NZ_JBHUGI010000025.1"/>
</dbReference>
<dbReference type="InterPro" id="IPR011055">
    <property type="entry name" value="Dup_hybrid_motif"/>
</dbReference>
<dbReference type="PROSITE" id="PS51109">
    <property type="entry name" value="G5"/>
    <property type="match status" value="1"/>
</dbReference>
<dbReference type="SUPFAM" id="SSF51261">
    <property type="entry name" value="Duplicated hybrid motif"/>
    <property type="match status" value="1"/>
</dbReference>
<sequence length="485" mass="53400">MITKLINDKSNSSLNGRKSSFKQLYKVLFISILLVSFTLKSGLANESLQTVFHVYSDGNYIGVLSDESKIEQMEKEMLKEASSKYVDQSLTIGTAITVVQERVFTAGTDDALVLDELSELLSVQADAIGLYVDNELVLNLNNVSDYDEVIRKLKLQEVTEEELSAYEAQKQSSTSIPPLKENETRLANIIMSADIDMKKGQVKPEEIMTVNDAITYLNKGTLEEKKYSIQAGDHIGKIASDHNMPTAKLLEINPGLTPETILNIGEELNITAVEPFLEIEVHYETKSVQPIKHQLVTEEDNSSYKGDTKLKQEGSDGEQEITELIRKKNGQVIGKSVIDENVLIEAKDQITIVGTKVTPSRGVGTFLWPAVGGYVSSQMGHRWGRSHDGIDIARPSSFAIKASDNGVVKFAGWDSTYGNKVIINHNNGYETLYAHLSSINVKVGQVVPQGTNLGVMGTTGRSTGIHLHFEVRKNGSLVNPLTVLR</sequence>
<organism evidence="4 5">
    <name type="scientific">Sporosarcina siberiensis</name>
    <dbReference type="NCBI Taxonomy" id="1365606"/>
    <lineage>
        <taxon>Bacteria</taxon>
        <taxon>Bacillati</taxon>
        <taxon>Bacillota</taxon>
        <taxon>Bacilli</taxon>
        <taxon>Bacillales</taxon>
        <taxon>Caryophanaceae</taxon>
        <taxon>Sporosarcina</taxon>
    </lineage>
</organism>
<reference evidence="5" key="1">
    <citation type="journal article" date="2019" name="Int. J. Syst. Evol. Microbiol.">
        <title>The Global Catalogue of Microorganisms (GCM) 10K type strain sequencing project: providing services to taxonomists for standard genome sequencing and annotation.</title>
        <authorList>
            <consortium name="The Broad Institute Genomics Platform"/>
            <consortium name="The Broad Institute Genome Sequencing Center for Infectious Disease"/>
            <person name="Wu L."/>
            <person name="Ma J."/>
        </authorList>
    </citation>
    <scope>NUCLEOTIDE SEQUENCE [LARGE SCALE GENOMIC DNA]</scope>
    <source>
        <strain evidence="5">CGMCC 4.7177</strain>
    </source>
</reference>
<dbReference type="InterPro" id="IPR016047">
    <property type="entry name" value="M23ase_b-sheet_dom"/>
</dbReference>
<dbReference type="Pfam" id="PF01551">
    <property type="entry name" value="Peptidase_M23"/>
    <property type="match status" value="1"/>
</dbReference>
<keyword evidence="5" id="KW-1185">Reference proteome</keyword>
<dbReference type="Gene3D" id="2.20.230.10">
    <property type="entry name" value="Resuscitation-promoting factor rpfb"/>
    <property type="match status" value="1"/>
</dbReference>
<evidence type="ECO:0000259" key="3">
    <source>
        <dbReference type="PROSITE" id="PS51782"/>
    </source>
</evidence>
<dbReference type="InterPro" id="IPR018392">
    <property type="entry name" value="LysM"/>
</dbReference>